<keyword evidence="4 7" id="KW-0689">Ribosomal protein</keyword>
<keyword evidence="3 7" id="KW-0694">RNA-binding</keyword>
<evidence type="ECO:0000256" key="9">
    <source>
        <dbReference type="RuleBase" id="RU003906"/>
    </source>
</evidence>
<evidence type="ECO:0000256" key="8">
    <source>
        <dbReference type="RuleBase" id="RU003905"/>
    </source>
</evidence>
<dbReference type="FunFam" id="2.40.30.10:FF:000004">
    <property type="entry name" value="50S ribosomal protein L3"/>
    <property type="match status" value="1"/>
</dbReference>
<comment type="similarity">
    <text evidence="1 7 8">Belongs to the universal ribosomal protein uL3 family.</text>
</comment>
<dbReference type="GO" id="GO:0003735">
    <property type="term" value="F:structural constituent of ribosome"/>
    <property type="evidence" value="ECO:0007669"/>
    <property type="project" value="UniProtKB-UniRule"/>
</dbReference>
<evidence type="ECO:0000256" key="2">
    <source>
        <dbReference type="ARBA" id="ARBA00022730"/>
    </source>
</evidence>
<dbReference type="GO" id="GO:0022625">
    <property type="term" value="C:cytosolic large ribosomal subunit"/>
    <property type="evidence" value="ECO:0007669"/>
    <property type="project" value="TreeGrafter"/>
</dbReference>
<dbReference type="Gene3D" id="3.30.160.810">
    <property type="match status" value="1"/>
</dbReference>
<comment type="function">
    <text evidence="7 9">One of the primary rRNA binding proteins, it binds directly near the 3'-end of the 23S rRNA, where it nucleates assembly of the 50S subunit.</text>
</comment>
<evidence type="ECO:0000256" key="4">
    <source>
        <dbReference type="ARBA" id="ARBA00022980"/>
    </source>
</evidence>
<dbReference type="AlphaFoldDB" id="A0A9D7SJF9"/>
<dbReference type="PANTHER" id="PTHR11229">
    <property type="entry name" value="50S RIBOSOMAL PROTEIN L3"/>
    <property type="match status" value="1"/>
</dbReference>
<dbReference type="InterPro" id="IPR009000">
    <property type="entry name" value="Transl_B-barrel_sf"/>
</dbReference>
<dbReference type="PANTHER" id="PTHR11229:SF16">
    <property type="entry name" value="LARGE RIBOSOMAL SUBUNIT PROTEIN UL3C"/>
    <property type="match status" value="1"/>
</dbReference>
<dbReference type="InterPro" id="IPR000597">
    <property type="entry name" value="Ribosomal_uL3"/>
</dbReference>
<comment type="subunit">
    <text evidence="7 9">Part of the 50S ribosomal subunit. Forms a cluster with proteins L14 and L19.</text>
</comment>
<keyword evidence="5 7" id="KW-0687">Ribonucleoprotein</keyword>
<dbReference type="Gene3D" id="2.40.30.10">
    <property type="entry name" value="Translation factors"/>
    <property type="match status" value="1"/>
</dbReference>
<evidence type="ECO:0000256" key="7">
    <source>
        <dbReference type="HAMAP-Rule" id="MF_01325"/>
    </source>
</evidence>
<proteinExistence type="inferred from homology"/>
<evidence type="ECO:0000256" key="5">
    <source>
        <dbReference type="ARBA" id="ARBA00023274"/>
    </source>
</evidence>
<accession>A0A9D7SJF9</accession>
<name>A0A9D7SJF9_9BACT</name>
<evidence type="ECO:0000256" key="1">
    <source>
        <dbReference type="ARBA" id="ARBA00006540"/>
    </source>
</evidence>
<evidence type="ECO:0000313" key="10">
    <source>
        <dbReference type="EMBL" id="MBK9797639.1"/>
    </source>
</evidence>
<keyword evidence="2 7" id="KW-0699">rRNA-binding</keyword>
<dbReference type="GO" id="GO:0019843">
    <property type="term" value="F:rRNA binding"/>
    <property type="evidence" value="ECO:0007669"/>
    <property type="project" value="UniProtKB-UniRule"/>
</dbReference>
<dbReference type="Proteomes" id="UP000886657">
    <property type="component" value="Unassembled WGS sequence"/>
</dbReference>
<dbReference type="PROSITE" id="PS00474">
    <property type="entry name" value="RIBOSOMAL_L3"/>
    <property type="match status" value="1"/>
</dbReference>
<dbReference type="GO" id="GO:0006412">
    <property type="term" value="P:translation"/>
    <property type="evidence" value="ECO:0007669"/>
    <property type="project" value="UniProtKB-UniRule"/>
</dbReference>
<dbReference type="SUPFAM" id="SSF50447">
    <property type="entry name" value="Translation proteins"/>
    <property type="match status" value="1"/>
</dbReference>
<organism evidence="10 11">
    <name type="scientific">Candidatus Geothrix skivensis</name>
    <dbReference type="NCBI Taxonomy" id="2954439"/>
    <lineage>
        <taxon>Bacteria</taxon>
        <taxon>Pseudomonadati</taxon>
        <taxon>Acidobacteriota</taxon>
        <taxon>Holophagae</taxon>
        <taxon>Holophagales</taxon>
        <taxon>Holophagaceae</taxon>
        <taxon>Geothrix</taxon>
    </lineage>
</organism>
<protein>
    <recommendedName>
        <fullName evidence="6 7">Large ribosomal subunit protein uL3</fullName>
    </recommendedName>
</protein>
<dbReference type="Pfam" id="PF00297">
    <property type="entry name" value="Ribosomal_L3"/>
    <property type="match status" value="1"/>
</dbReference>
<dbReference type="InterPro" id="IPR019926">
    <property type="entry name" value="Ribosomal_uL3_CS"/>
</dbReference>
<sequence>MSKGIIGKKLGMTQIFNEQGQVVPVTVIQAGPCVVVLRKTVAKDGYEAVQIGFVDPSGGKRASKAEKGHCEKQGVAPVRVLREIKVDAADEAKAGDSVLASAFEAKTKVNVTGISKGKGFAGVIKRHHFSGGRATHGSMFHRAPGSIGQSSYPSRVFPGVRMPGHMGDAQVTVRNLEIAKVDVENNLLLIKGAVPGPKGGYIVIKQEA</sequence>
<reference evidence="10" key="1">
    <citation type="submission" date="2020-10" db="EMBL/GenBank/DDBJ databases">
        <title>Connecting structure to function with the recovery of over 1000 high-quality activated sludge metagenome-assembled genomes encoding full-length rRNA genes using long-read sequencing.</title>
        <authorList>
            <person name="Singleton C.M."/>
            <person name="Petriglieri F."/>
            <person name="Kristensen J.M."/>
            <person name="Kirkegaard R.H."/>
            <person name="Michaelsen T.Y."/>
            <person name="Andersen M.H."/>
            <person name="Karst S.M."/>
            <person name="Dueholm M.S."/>
            <person name="Nielsen P.H."/>
            <person name="Albertsen M."/>
        </authorList>
    </citation>
    <scope>NUCLEOTIDE SEQUENCE</scope>
    <source>
        <strain evidence="10">Skiv_18-Q3-R9-52_MAXAC.067</strain>
    </source>
</reference>
<evidence type="ECO:0000313" key="11">
    <source>
        <dbReference type="Proteomes" id="UP000886657"/>
    </source>
</evidence>
<gene>
    <name evidence="7 10" type="primary">rplC</name>
    <name evidence="10" type="ORF">IPP58_14330</name>
</gene>
<dbReference type="InterPro" id="IPR019927">
    <property type="entry name" value="Ribosomal_uL3_bac/org-type"/>
</dbReference>
<dbReference type="NCBIfam" id="TIGR03625">
    <property type="entry name" value="L3_bact"/>
    <property type="match status" value="1"/>
</dbReference>
<dbReference type="EMBL" id="JADKIO010000010">
    <property type="protein sequence ID" value="MBK9797639.1"/>
    <property type="molecule type" value="Genomic_DNA"/>
</dbReference>
<comment type="caution">
    <text evidence="10">The sequence shown here is derived from an EMBL/GenBank/DDBJ whole genome shotgun (WGS) entry which is preliminary data.</text>
</comment>
<evidence type="ECO:0000256" key="6">
    <source>
        <dbReference type="ARBA" id="ARBA00035243"/>
    </source>
</evidence>
<evidence type="ECO:0000256" key="3">
    <source>
        <dbReference type="ARBA" id="ARBA00022884"/>
    </source>
</evidence>
<dbReference type="HAMAP" id="MF_01325_B">
    <property type="entry name" value="Ribosomal_uL3_B"/>
    <property type="match status" value="1"/>
</dbReference>